<evidence type="ECO:0000313" key="3">
    <source>
        <dbReference type="Proteomes" id="UP001237152"/>
    </source>
</evidence>
<evidence type="ECO:0000256" key="1">
    <source>
        <dbReference type="SAM" id="MobiDB-lite"/>
    </source>
</evidence>
<feature type="compositionally biased region" description="Polar residues" evidence="1">
    <location>
        <begin position="644"/>
        <end position="653"/>
    </location>
</feature>
<name>A0A4D6EG00_9VIRU</name>
<organism evidence="2 3">
    <name type="scientific">Pandoravirus celtis</name>
    <dbReference type="NCBI Taxonomy" id="2568002"/>
    <lineage>
        <taxon>Viruses</taxon>
        <taxon>Pandoravirus</taxon>
    </lineage>
</organism>
<feature type="compositionally biased region" description="Polar residues" evidence="1">
    <location>
        <begin position="778"/>
        <end position="790"/>
    </location>
</feature>
<feature type="compositionally biased region" description="Basic residues" evidence="1">
    <location>
        <begin position="858"/>
        <end position="870"/>
    </location>
</feature>
<protein>
    <submittedName>
        <fullName evidence="2">Uncharacterized protein</fullName>
    </submittedName>
</protein>
<proteinExistence type="predicted"/>
<dbReference type="Proteomes" id="UP001237152">
    <property type="component" value="Segment"/>
</dbReference>
<accession>A0A4D6EG00</accession>
<feature type="region of interest" description="Disordered" evidence="1">
    <location>
        <begin position="837"/>
        <end position="921"/>
    </location>
</feature>
<feature type="region of interest" description="Disordered" evidence="1">
    <location>
        <begin position="607"/>
        <end position="660"/>
    </location>
</feature>
<feature type="region of interest" description="Disordered" evidence="1">
    <location>
        <begin position="767"/>
        <end position="790"/>
    </location>
</feature>
<sequence>MENHVGSIMGAPCEGETPRGELGIAELCASVGTPKRVSTTGVQVGGSPAHSVQGTRIACEIPLCLMPVWHTVALAAAAAAAHAVNLPGVDSKDMLTKGRILSAASFGGVHRKNDLERLVCVVEWPGPPSCRWATVRIGSADYDASASALRMREYARAIDHCCFLVRQVGERAPGDDACDVVIRIATYARVACLLAPSQTTCEIASSARVIGDGRIARHCSHPTDHDHCAVCDAVWRDAHDLPDVAFCIRDLAAEVNKCRHREERALPADGEAIPPAAIVWPLSPMSPPPRPRSHTLPSSSGGVTMGTLIKAAAAMPLAGSSLASTSPFMPTTVPTSGARRGGGERQHGMIIACEVALCVAAAWRTVGLAATKRAILARGLADDYEDVLSHGRILSGTLFSIGPHAQQDLARLVCVTEWPGPPSRHWIATSVGVDGDRGQAIAFVCRYLHTLGSRLADSQAAYARKHDDLFRGDDDDLDAHNFVLAAGAEKIAAGECMDSLLEVHQAEPAVAQSACIFGDGRIGRHCWHRTDGAPCIACDSVWHDARDLSETSLRVRDAAAECALADALLDDLADTVLYIRKHAIVVGRTGSSRSLVRRAAAAGLLGAHDGAKDTGGGGGDASSRRPLPVPAPPRARAPSAVRPTTSVAPTPCNQREDDNAPKTVPYVRGPVCARVRCPAASRRVDPHHCAAAYLRCTAGCRVAFHWACWRASNIIVGAGSPCVTPDCWGLVSALLSVSPGSDLAASDVTTRIIWCTVPQETLIQGIAPSPTDGVATRDASTTTQDGADNDQTAEHTLDSLAHVSCGTGQDIETASVTVVGGSTACTGPQRVVLRVDERDPRMATPYRKAHTRDETHSTPKKKKSRRRPPKAVRPAARKTVWVPLSMAPALDPSPSSGSTMPPTCTSAPPPTENDEPLIWGE</sequence>
<evidence type="ECO:0000313" key="2">
    <source>
        <dbReference type="EMBL" id="QBZ80724.1"/>
    </source>
</evidence>
<dbReference type="EMBL" id="MK174290">
    <property type="protein sequence ID" value="QBZ80724.1"/>
    <property type="molecule type" value="Genomic_DNA"/>
</dbReference>
<feature type="compositionally biased region" description="Low complexity" evidence="1">
    <location>
        <begin position="892"/>
        <end position="906"/>
    </location>
</feature>
<reference evidence="2" key="1">
    <citation type="journal article" date="2019" name="Front. Microbiol.">
        <title>Pandoravirus Celtis Illustrates the Microevolution Processes at Work in the Giant Pandoraviridae Genomes.</title>
        <authorList>
            <person name="Legendre M."/>
            <person name="Alempic J.M."/>
            <person name="Philippe N."/>
            <person name="Lartigue A."/>
            <person name="Jeudy S."/>
            <person name="Poirot O."/>
            <person name="Ta N.T."/>
            <person name="Nin S."/>
            <person name="Coute Y."/>
            <person name="Abergel C."/>
            <person name="Claverie J.M."/>
        </authorList>
    </citation>
    <scope>NUCLEOTIDE SEQUENCE</scope>
</reference>
<gene>
    <name evidence="2" type="ORF">pclt_cds_126</name>
</gene>